<evidence type="ECO:0000313" key="2">
    <source>
        <dbReference type="EMBL" id="MTD11627.1"/>
    </source>
</evidence>
<reference evidence="1 4" key="2">
    <citation type="submission" date="2023-11" db="EMBL/GenBank/DDBJ databases">
        <title>The common occurrence of Acinetobacte faecalis in cattle feces and its emended description.</title>
        <authorList>
            <person name="Kyselkova M."/>
            <person name="Xanthopoulou K."/>
            <person name="Shestivska V."/>
            <person name="Spanelova P."/>
            <person name="Maixnerova M."/>
            <person name="Higgins P.G."/>
            <person name="Nemec A."/>
        </authorList>
    </citation>
    <scope>NUCLEOTIDE SEQUENCE [LARGE SCALE GENOMIC DNA]</scope>
    <source>
        <strain evidence="1 4">ANC 7483</strain>
    </source>
</reference>
<sequence length="581" mass="66922">MDKTANDIFQTSNELTLEQLSFCQNSVTSIQQWSGQLEIHHLGDSARALFNAIVEISELNCKETLRFDLIQAIHPIIDNILNSLEKHSFNQSLISDSRNTQIIELALSLRIHLSKIYIDIAQRSKQQLQDQSFSFFSFKSKKNLETAQTAATYYALQQLALLFYHQQMLYNSALTGQWLITHSLLANAMKNNFNLTNINQILGTKHQIKNINQAYAQIVLLDIFNTHQIRPAEIQGLFLCSYEWARLVQVLPKESTLSRYVVDSTKDHAPIFNTVQETNCNTNIYISTQALLEYLNENQGRNNEKFSANEKLFLTPALHFHIHNILTNTAERRYERYEYNARIKICFGLSAAHFYLSKAKNFNETLALGSNYQIKGASNFLDPNHHTIPINETPSKNIDRESKKIYQVDVLDISVTGYRIQWNGITPKNLKTGEFILVQENSRSPWRGGVIRWIKQSSEQSLELGLEILAQDIAPCACYLQVDRNTGHYHPALIMQNTQLDEISTTLILPGIGLLKDKQSIQLRLGTDELKVFLIKPLLITQSFMRFNFELLNEQQRPILDNFIHKQLNEVKHHDLWETLK</sequence>
<dbReference type="Proteomes" id="UP000473854">
    <property type="component" value="Unassembled WGS sequence"/>
</dbReference>
<dbReference type="Proteomes" id="UP001278995">
    <property type="component" value="Unassembled WGS sequence"/>
</dbReference>
<comment type="caution">
    <text evidence="2">The sequence shown here is derived from an EMBL/GenBank/DDBJ whole genome shotgun (WGS) entry which is preliminary data.</text>
</comment>
<dbReference type="EMBL" id="JAXHPL010000078">
    <property type="protein sequence ID" value="MDY6487784.1"/>
    <property type="molecule type" value="Genomic_DNA"/>
</dbReference>
<name>A0A6L6GGM6_9GAMM</name>
<proteinExistence type="predicted"/>
<organism evidence="2 3">
    <name type="scientific">Acinetobacter faecalis</name>
    <dbReference type="NCBI Taxonomy" id="2665161"/>
    <lineage>
        <taxon>Bacteria</taxon>
        <taxon>Pseudomonadati</taxon>
        <taxon>Pseudomonadota</taxon>
        <taxon>Gammaproteobacteria</taxon>
        <taxon>Moraxellales</taxon>
        <taxon>Moraxellaceae</taxon>
        <taxon>Acinetobacter</taxon>
    </lineage>
</organism>
<reference evidence="2 3" key="1">
    <citation type="submission" date="2019-11" db="EMBL/GenBank/DDBJ databases">
        <authorList>
            <person name="An D."/>
        </authorList>
    </citation>
    <scope>NUCLEOTIDE SEQUENCE [LARGE SCALE GENOMIC DNA]</scope>
    <source>
        <strain evidence="2 3">YIM 103518</strain>
    </source>
</reference>
<accession>A0A6L6GGM6</accession>
<dbReference type="AlphaFoldDB" id="A0A6L6GGM6"/>
<evidence type="ECO:0000313" key="3">
    <source>
        <dbReference type="Proteomes" id="UP000473854"/>
    </source>
</evidence>
<dbReference type="EMBL" id="WLYL01000028">
    <property type="protein sequence ID" value="MTD11627.1"/>
    <property type="molecule type" value="Genomic_DNA"/>
</dbReference>
<gene>
    <name evidence="2" type="ORF">GIX10_09320</name>
    <name evidence="1" type="ORF">SKM51_11375</name>
</gene>
<evidence type="ECO:0000313" key="4">
    <source>
        <dbReference type="Proteomes" id="UP001278995"/>
    </source>
</evidence>
<evidence type="ECO:0000313" key="1">
    <source>
        <dbReference type="EMBL" id="MDY6487784.1"/>
    </source>
</evidence>
<protein>
    <submittedName>
        <fullName evidence="2">GTPase</fullName>
    </submittedName>
</protein>
<dbReference type="RefSeq" id="WP_154773211.1">
    <property type="nucleotide sequence ID" value="NZ_JAXHPI010000013.1"/>
</dbReference>